<feature type="region of interest" description="Disordered" evidence="1">
    <location>
        <begin position="63"/>
        <end position="82"/>
    </location>
</feature>
<dbReference type="PANTHER" id="PTHR23150:SF19">
    <property type="entry name" value="FORMYLGLYCINE-GENERATING ENZYME"/>
    <property type="match status" value="1"/>
</dbReference>
<feature type="compositionally biased region" description="Polar residues" evidence="1">
    <location>
        <begin position="66"/>
        <end position="80"/>
    </location>
</feature>
<dbReference type="Gene3D" id="3.90.1580.10">
    <property type="entry name" value="paralog of FGE (formylglycine-generating enzyme)"/>
    <property type="match status" value="1"/>
</dbReference>
<dbReference type="PANTHER" id="PTHR23150">
    <property type="entry name" value="SULFATASE MODIFYING FACTOR 1, 2"/>
    <property type="match status" value="1"/>
</dbReference>
<evidence type="ECO:0000313" key="4">
    <source>
        <dbReference type="Proteomes" id="UP001344632"/>
    </source>
</evidence>
<evidence type="ECO:0000259" key="2">
    <source>
        <dbReference type="Pfam" id="PF03781"/>
    </source>
</evidence>
<protein>
    <submittedName>
        <fullName evidence="3">Formylglycine-generating enzyme family protein</fullName>
    </submittedName>
</protein>
<accession>A0ABU6GRT1</accession>
<feature type="region of interest" description="Disordered" evidence="1">
    <location>
        <begin position="1"/>
        <end position="21"/>
    </location>
</feature>
<proteinExistence type="predicted"/>
<dbReference type="InterPro" id="IPR005532">
    <property type="entry name" value="SUMF_dom"/>
</dbReference>
<dbReference type="InterPro" id="IPR016187">
    <property type="entry name" value="CTDL_fold"/>
</dbReference>
<gene>
    <name evidence="3" type="ORF">P4H66_19105</name>
</gene>
<dbReference type="RefSeq" id="WP_326089595.1">
    <property type="nucleotide sequence ID" value="NZ_JARLKZ010000014.1"/>
</dbReference>
<comment type="caution">
    <text evidence="3">The sequence shown here is derived from an EMBL/GenBank/DDBJ whole genome shotgun (WGS) entry which is preliminary data.</text>
</comment>
<evidence type="ECO:0000313" key="3">
    <source>
        <dbReference type="EMBL" id="MEC0241928.1"/>
    </source>
</evidence>
<reference evidence="3 4" key="1">
    <citation type="submission" date="2023-03" db="EMBL/GenBank/DDBJ databases">
        <title>Bacillus Genome Sequencing.</title>
        <authorList>
            <person name="Dunlap C."/>
        </authorList>
    </citation>
    <scope>NUCLEOTIDE SEQUENCE [LARGE SCALE GENOMIC DNA]</scope>
    <source>
        <strain evidence="3 4">BD-525</strain>
    </source>
</reference>
<feature type="domain" description="Sulfatase-modifying factor enzyme-like" evidence="2">
    <location>
        <begin position="82"/>
        <end position="357"/>
    </location>
</feature>
<dbReference type="SUPFAM" id="SSF56436">
    <property type="entry name" value="C-type lectin-like"/>
    <property type="match status" value="1"/>
</dbReference>
<feature type="compositionally biased region" description="Basic and acidic residues" evidence="1">
    <location>
        <begin position="1"/>
        <end position="15"/>
    </location>
</feature>
<dbReference type="InterPro" id="IPR042095">
    <property type="entry name" value="SUMF_sf"/>
</dbReference>
<sequence>MSTESKSDLPSKTEPEASPVKVPSCCAARRMAVETSSGCGTPSMNMDHKQTAADINVITASEARTAAQSGTSSRPDTSSWPIIPEGTYILGTNDGEGFASDAEGPARPVHVQSFRISPHTVTNADYAAFVAATGYITEAEQFGWSYVFHLLLSDPESVNIVGSPLQTPWWNGVKGTYWRQPEGPESHVLDRMNHPVVHVSWNDAQAYCEWAGVRLPTEIEWETAARGGLEGKRYPWGDVLRPDGEHHCNIWQGVFPTKNHASDGYLGTAPVDAYKPNGYGLYNMSGNVWEWCADWFTQNPDKRGSTEQPQGPIQGTSRLMKGGSYLCHQSYCNRYRIAARSSNTPDSSTGNIGFRVVADIE</sequence>
<dbReference type="InterPro" id="IPR051043">
    <property type="entry name" value="Sulfatase_Mod_Factor_Kinase"/>
</dbReference>
<evidence type="ECO:0000256" key="1">
    <source>
        <dbReference type="SAM" id="MobiDB-lite"/>
    </source>
</evidence>
<organism evidence="3 4">
    <name type="scientific">Paenibacillus dokdonensis</name>
    <dbReference type="NCBI Taxonomy" id="2567944"/>
    <lineage>
        <taxon>Bacteria</taxon>
        <taxon>Bacillati</taxon>
        <taxon>Bacillota</taxon>
        <taxon>Bacilli</taxon>
        <taxon>Bacillales</taxon>
        <taxon>Paenibacillaceae</taxon>
        <taxon>Paenibacillus</taxon>
    </lineage>
</organism>
<keyword evidence="4" id="KW-1185">Reference proteome</keyword>
<name>A0ABU6GRT1_9BACL</name>
<dbReference type="EMBL" id="JARLKZ010000014">
    <property type="protein sequence ID" value="MEC0241928.1"/>
    <property type="molecule type" value="Genomic_DNA"/>
</dbReference>
<dbReference type="Proteomes" id="UP001344632">
    <property type="component" value="Unassembled WGS sequence"/>
</dbReference>
<dbReference type="Pfam" id="PF03781">
    <property type="entry name" value="FGE-sulfatase"/>
    <property type="match status" value="1"/>
</dbReference>